<keyword evidence="2" id="KW-1185">Reference proteome</keyword>
<dbReference type="EMBL" id="RHFK02000004">
    <property type="protein sequence ID" value="TWW77455.1"/>
    <property type="molecule type" value="Genomic_DNA"/>
</dbReference>
<sequence>MLSSVPARLIVRRTRSLSPSNRVFQTNVNAATCQGIRNTQVDTHRNTVVSTYRDSKGGILDDKKANGNSFVQYQKFTHRWLSNLDNRRRSWAALAVRGRNKNQYWEESHETCRAVLAPVGFLTAAAVAFCLRKDSDNKDDSGGKSCGDSPVKDIYRAI</sequence>
<name>A0A5C6PDF4_9TELE</name>
<dbReference type="Proteomes" id="UP000324091">
    <property type="component" value="Chromosome 12"/>
</dbReference>
<organism evidence="1 2">
    <name type="scientific">Takifugu flavidus</name>
    <name type="common">sansaifugu</name>
    <dbReference type="NCBI Taxonomy" id="433684"/>
    <lineage>
        <taxon>Eukaryota</taxon>
        <taxon>Metazoa</taxon>
        <taxon>Chordata</taxon>
        <taxon>Craniata</taxon>
        <taxon>Vertebrata</taxon>
        <taxon>Euteleostomi</taxon>
        <taxon>Actinopterygii</taxon>
        <taxon>Neopterygii</taxon>
        <taxon>Teleostei</taxon>
        <taxon>Neoteleostei</taxon>
        <taxon>Acanthomorphata</taxon>
        <taxon>Eupercaria</taxon>
        <taxon>Tetraodontiformes</taxon>
        <taxon>Tetradontoidea</taxon>
        <taxon>Tetraodontidae</taxon>
        <taxon>Takifugu</taxon>
    </lineage>
</organism>
<evidence type="ECO:0000313" key="1">
    <source>
        <dbReference type="EMBL" id="TWW77455.1"/>
    </source>
</evidence>
<gene>
    <name evidence="1" type="ORF">D4764_12G0008450</name>
</gene>
<proteinExistence type="predicted"/>
<dbReference type="AlphaFoldDB" id="A0A5C6PDF4"/>
<evidence type="ECO:0000313" key="2">
    <source>
        <dbReference type="Proteomes" id="UP000324091"/>
    </source>
</evidence>
<reference evidence="1 2" key="1">
    <citation type="submission" date="2019-04" db="EMBL/GenBank/DDBJ databases">
        <title>Chromosome genome assembly for Takifugu flavidus.</title>
        <authorList>
            <person name="Xiao S."/>
        </authorList>
    </citation>
    <scope>NUCLEOTIDE SEQUENCE [LARGE SCALE GENOMIC DNA]</scope>
    <source>
        <strain evidence="1">HTHZ2018</strain>
        <tissue evidence="1">Muscle</tissue>
    </source>
</reference>
<accession>A0A5C6PDF4</accession>
<comment type="caution">
    <text evidence="1">The sequence shown here is derived from an EMBL/GenBank/DDBJ whole genome shotgun (WGS) entry which is preliminary data.</text>
</comment>
<protein>
    <submittedName>
        <fullName evidence="1">Uncharacterized protein</fullName>
    </submittedName>
</protein>